<dbReference type="GO" id="GO:0032259">
    <property type="term" value="P:methylation"/>
    <property type="evidence" value="ECO:0007669"/>
    <property type="project" value="UniProtKB-KW"/>
</dbReference>
<dbReference type="OrthoDB" id="5881184at2"/>
<organism evidence="1 2">
    <name type="scientific">Vagococcus fluvialis</name>
    <dbReference type="NCBI Taxonomy" id="2738"/>
    <lineage>
        <taxon>Bacteria</taxon>
        <taxon>Bacillati</taxon>
        <taxon>Bacillota</taxon>
        <taxon>Bacilli</taxon>
        <taxon>Lactobacillales</taxon>
        <taxon>Enterococcaceae</taxon>
        <taxon>Vagococcus</taxon>
    </lineage>
</organism>
<dbReference type="GeneID" id="63145040"/>
<dbReference type="Gene3D" id="1.10.287.1890">
    <property type="match status" value="1"/>
</dbReference>
<keyword evidence="2" id="KW-1185">Reference proteome</keyword>
<dbReference type="Gene3D" id="3.40.50.150">
    <property type="entry name" value="Vaccinia Virus protein VP39"/>
    <property type="match status" value="1"/>
</dbReference>
<dbReference type="Pfam" id="PF04816">
    <property type="entry name" value="TrmK"/>
    <property type="match status" value="1"/>
</dbReference>
<dbReference type="PANTHER" id="PTHR38451:SF1">
    <property type="entry name" value="TRNA (ADENINE(22)-N(1))-METHYLTRANSFERASE"/>
    <property type="match status" value="1"/>
</dbReference>
<dbReference type="PIRSF" id="PIRSF018637">
    <property type="entry name" value="TrmK"/>
    <property type="match status" value="1"/>
</dbReference>
<reference evidence="1 2" key="1">
    <citation type="submission" date="2017-05" db="EMBL/GenBank/DDBJ databases">
        <title>Vagococcus spp. assemblies.</title>
        <authorList>
            <person name="Gulvik C.A."/>
        </authorList>
    </citation>
    <scope>NUCLEOTIDE SEQUENCE [LARGE SCALE GENOMIC DNA]</scope>
    <source>
        <strain evidence="1 2">NCFB 2497</strain>
    </source>
</reference>
<sequence>MDYKHLSERLHRAGEFVPEGAILADIGSDHAYLPAYLIMNNKISSAIAGEVVDGPYLSAKNLVAELNLVDKIDVRKGDGLAVVSPEDNVTAISICGMGGSLIRDILHRGLLGNHLTGKETLVLQPNIGEPTLRTWLVNNYYEIIKEDIIRENEKTYEIIVAKKRENLIPLSEKELLFGPHLLKQQGPIFTNKWQHELKQFENILTQLEKSTKNVSEKIEEIQTKINLVKEVLK</sequence>
<dbReference type="EMBL" id="NGJX01000002">
    <property type="protein sequence ID" value="RSU04399.1"/>
    <property type="molecule type" value="Genomic_DNA"/>
</dbReference>
<keyword evidence="1" id="KW-0808">Transferase</keyword>
<evidence type="ECO:0000313" key="2">
    <source>
        <dbReference type="Proteomes" id="UP000288197"/>
    </source>
</evidence>
<keyword evidence="1" id="KW-0489">Methyltransferase</keyword>
<protein>
    <submittedName>
        <fullName evidence="1">SAM-dependent methyltransferase</fullName>
    </submittedName>
</protein>
<dbReference type="PANTHER" id="PTHR38451">
    <property type="entry name" value="TRNA (ADENINE(22)-N(1))-METHYLTRANSFERASE"/>
    <property type="match status" value="1"/>
</dbReference>
<name>A0A369B7R2_9ENTE</name>
<accession>A0A369B7R2</accession>
<gene>
    <name evidence="1" type="ORF">CBF32_03205</name>
</gene>
<dbReference type="AlphaFoldDB" id="A0A369B7R2"/>
<dbReference type="Proteomes" id="UP000288197">
    <property type="component" value="Unassembled WGS sequence"/>
</dbReference>
<evidence type="ECO:0000313" key="1">
    <source>
        <dbReference type="EMBL" id="RSU04399.1"/>
    </source>
</evidence>
<proteinExistence type="predicted"/>
<dbReference type="InterPro" id="IPR029063">
    <property type="entry name" value="SAM-dependent_MTases_sf"/>
</dbReference>
<dbReference type="InterPro" id="IPR006901">
    <property type="entry name" value="TrmK"/>
</dbReference>
<dbReference type="GO" id="GO:0160105">
    <property type="term" value="F:tRNA (adenine(22)-N1)-methyltransferase activity"/>
    <property type="evidence" value="ECO:0007669"/>
    <property type="project" value="InterPro"/>
</dbReference>
<dbReference type="RefSeq" id="WP_114288410.1">
    <property type="nucleotide sequence ID" value="NZ_JAFLWK010000013.1"/>
</dbReference>
<comment type="caution">
    <text evidence="1">The sequence shown here is derived from an EMBL/GenBank/DDBJ whole genome shotgun (WGS) entry which is preliminary data.</text>
</comment>